<protein>
    <submittedName>
        <fullName evidence="2">Uncharacterized protein</fullName>
    </submittedName>
</protein>
<reference evidence="2 3" key="1">
    <citation type="submission" date="2016-05" db="EMBL/GenBank/DDBJ databases">
        <title>Comparative analysis of secretome profiles of manganese(II)-oxidizing ascomycete fungi.</title>
        <authorList>
            <consortium name="DOE Joint Genome Institute"/>
            <person name="Zeiner C.A."/>
            <person name="Purvine S.O."/>
            <person name="Zink E.M."/>
            <person name="Wu S."/>
            <person name="Pasa-Tolic L."/>
            <person name="Chaput D.L."/>
            <person name="Haridas S."/>
            <person name="Grigoriev I.V."/>
            <person name="Santelli C.M."/>
            <person name="Hansel C.M."/>
        </authorList>
    </citation>
    <scope>NUCLEOTIDE SEQUENCE [LARGE SCALE GENOMIC DNA]</scope>
    <source>
        <strain evidence="2 3">AP3s5-JAC2a</strain>
    </source>
</reference>
<dbReference type="RefSeq" id="XP_018033501.1">
    <property type="nucleotide sequence ID" value="XM_018179074.1"/>
</dbReference>
<sequence length="254" mass="28546">MRQSSTHESYEITDLTLSPVICAGEQSKQRDSGPRRVQDRSTENSDDESLLNRHAPRKIESRSTPTISKESPQSSLQPSGDLHVLEGISRNENNRNRQLPQMIACSPAKTPMTGAMPGYNLVARTIELPVKILEMDGSNGYKWRNEGTPRDLRRKLEILLLSHINDRSREQYFRAWLRNPKGCALAYAVGHRPGSIGPQPYTACDKCTGAKRPCVIMVWERGCRQLEFKLIQDFLSSGTISDVGFYVPERTASS</sequence>
<evidence type="ECO:0000313" key="3">
    <source>
        <dbReference type="Proteomes" id="UP000077069"/>
    </source>
</evidence>
<dbReference type="InParanoid" id="A0A177C6V9"/>
<organism evidence="2 3">
    <name type="scientific">Paraphaeosphaeria sporulosa</name>
    <dbReference type="NCBI Taxonomy" id="1460663"/>
    <lineage>
        <taxon>Eukaryota</taxon>
        <taxon>Fungi</taxon>
        <taxon>Dikarya</taxon>
        <taxon>Ascomycota</taxon>
        <taxon>Pezizomycotina</taxon>
        <taxon>Dothideomycetes</taxon>
        <taxon>Pleosporomycetidae</taxon>
        <taxon>Pleosporales</taxon>
        <taxon>Massarineae</taxon>
        <taxon>Didymosphaeriaceae</taxon>
        <taxon>Paraphaeosphaeria</taxon>
    </lineage>
</organism>
<feature type="region of interest" description="Disordered" evidence="1">
    <location>
        <begin position="1"/>
        <end position="81"/>
    </location>
</feature>
<keyword evidence="3" id="KW-1185">Reference proteome</keyword>
<dbReference type="OrthoDB" id="10677030at2759"/>
<evidence type="ECO:0000313" key="2">
    <source>
        <dbReference type="EMBL" id="OAG03136.1"/>
    </source>
</evidence>
<gene>
    <name evidence="2" type="ORF">CC84DRAFT_1166884</name>
</gene>
<dbReference type="AlphaFoldDB" id="A0A177C6V9"/>
<evidence type="ECO:0000256" key="1">
    <source>
        <dbReference type="SAM" id="MobiDB-lite"/>
    </source>
</evidence>
<proteinExistence type="predicted"/>
<name>A0A177C6V9_9PLEO</name>
<dbReference type="Proteomes" id="UP000077069">
    <property type="component" value="Unassembled WGS sequence"/>
</dbReference>
<dbReference type="EMBL" id="KV441555">
    <property type="protein sequence ID" value="OAG03136.1"/>
    <property type="molecule type" value="Genomic_DNA"/>
</dbReference>
<feature type="compositionally biased region" description="Polar residues" evidence="1">
    <location>
        <begin position="62"/>
        <end position="78"/>
    </location>
</feature>
<accession>A0A177C6V9</accession>
<feature type="compositionally biased region" description="Basic and acidic residues" evidence="1">
    <location>
        <begin position="27"/>
        <end position="43"/>
    </location>
</feature>
<dbReference type="GeneID" id="28762560"/>